<keyword evidence="1" id="KW-1133">Transmembrane helix</keyword>
<evidence type="ECO:0000256" key="1">
    <source>
        <dbReference type="SAM" id="Phobius"/>
    </source>
</evidence>
<organism evidence="2 3">
    <name type="scientific">Lactobacillus nasalidis</name>
    <dbReference type="NCBI Taxonomy" id="2797258"/>
    <lineage>
        <taxon>Bacteria</taxon>
        <taxon>Bacillati</taxon>
        <taxon>Bacillota</taxon>
        <taxon>Bacilli</taxon>
        <taxon>Lactobacillales</taxon>
        <taxon>Lactobacillaceae</taxon>
        <taxon>Lactobacillus</taxon>
    </lineage>
</organism>
<feature type="transmembrane region" description="Helical" evidence="1">
    <location>
        <begin position="85"/>
        <end position="103"/>
    </location>
</feature>
<dbReference type="Proteomes" id="UP000616547">
    <property type="component" value="Unassembled WGS sequence"/>
</dbReference>
<evidence type="ECO:0000313" key="3">
    <source>
        <dbReference type="Proteomes" id="UP000616547"/>
    </source>
</evidence>
<keyword evidence="1" id="KW-0472">Membrane</keyword>
<sequence>MIKTLLLSLASFAGTNIDDLLVNTVLFSEASGKKEVRMLVAGKYLGMGLLLLASCLGAAGLRLLDQRWLGLLARLPLLEKLLDRYKEVIVPAVYILLGLYILLKSRG</sequence>
<dbReference type="EMBL" id="BOCI01000248">
    <property type="protein sequence ID" value="GHW01229.1"/>
    <property type="molecule type" value="Genomic_DNA"/>
</dbReference>
<dbReference type="RefSeq" id="WP_201331263.1">
    <property type="nucleotide sequence ID" value="NZ_BOCG01000400.1"/>
</dbReference>
<keyword evidence="1" id="KW-0812">Transmembrane</keyword>
<feature type="transmembrane region" description="Helical" evidence="1">
    <location>
        <begin position="41"/>
        <end position="64"/>
    </location>
</feature>
<gene>
    <name evidence="2" type="ORF">lacNasYZ03_09160</name>
</gene>
<comment type="caution">
    <text evidence="2">The sequence shown here is derived from an EMBL/GenBank/DDBJ whole genome shotgun (WGS) entry which is preliminary data.</text>
</comment>
<evidence type="ECO:0000313" key="2">
    <source>
        <dbReference type="EMBL" id="GHW01229.1"/>
    </source>
</evidence>
<keyword evidence="3" id="KW-1185">Reference proteome</keyword>
<name>A0ABQ3W7B9_9LACO</name>
<dbReference type="Pfam" id="PF03596">
    <property type="entry name" value="Cad"/>
    <property type="match status" value="1"/>
</dbReference>
<reference evidence="3" key="1">
    <citation type="submission" date="2021-01" db="EMBL/GenBank/DDBJ databases">
        <title>Draft genome sequence of Nasalis larvatus strain YZ03.</title>
        <authorList>
            <person name="Suzuki-Hashido N."/>
            <person name="Tsuchida S."/>
            <person name="Hayakawa T."/>
        </authorList>
    </citation>
    <scope>NUCLEOTIDE SEQUENCE [LARGE SCALE GENOMIC DNA]</scope>
    <source>
        <strain evidence="3">YZ03</strain>
    </source>
</reference>
<protein>
    <submittedName>
        <fullName evidence="2">Uncharacterized protein</fullName>
    </submittedName>
</protein>
<dbReference type="InterPro" id="IPR004676">
    <property type="entry name" value="Cd-R_transporter"/>
</dbReference>
<proteinExistence type="predicted"/>
<accession>A0ABQ3W7B9</accession>